<sequence length="123" mass="14109">VKLKDLVTMLFSKLYNKCNPSGSFGICQLVDECPSMSCMPCSVLGVRLSKVQFGAHTVVNSPLCCFTLLHSFNHFNLLSARLQAMCIIGYMYCNKKIHFDTCHFRKQVQGKKGEYYNRQMYLF</sequence>
<reference evidence="1" key="1">
    <citation type="submission" date="2025-08" db="UniProtKB">
        <authorList>
            <consortium name="Ensembl"/>
        </authorList>
    </citation>
    <scope>IDENTIFICATION</scope>
</reference>
<dbReference type="Ensembl" id="ENSCGRT00001003132.1">
    <property type="protein sequence ID" value="ENSCGRP00001002392.1"/>
    <property type="gene ID" value="ENSCGRG00001002584.1"/>
</dbReference>
<protein>
    <submittedName>
        <fullName evidence="1">Uncharacterized protein</fullName>
    </submittedName>
</protein>
<accession>A0A8C2QCX9</accession>
<dbReference type="AlphaFoldDB" id="A0A8C2QCX9"/>
<reference evidence="1" key="2">
    <citation type="submission" date="2025-09" db="UniProtKB">
        <authorList>
            <consortium name="Ensembl"/>
        </authorList>
    </citation>
    <scope>IDENTIFICATION</scope>
</reference>
<dbReference type="Proteomes" id="UP000694386">
    <property type="component" value="Unplaced"/>
</dbReference>
<evidence type="ECO:0000313" key="2">
    <source>
        <dbReference type="Proteomes" id="UP000694386"/>
    </source>
</evidence>
<organism evidence="1 2">
    <name type="scientific">Cricetulus griseus</name>
    <name type="common">Chinese hamster</name>
    <name type="synonym">Cricetulus barabensis griseus</name>
    <dbReference type="NCBI Taxonomy" id="10029"/>
    <lineage>
        <taxon>Eukaryota</taxon>
        <taxon>Metazoa</taxon>
        <taxon>Chordata</taxon>
        <taxon>Craniata</taxon>
        <taxon>Vertebrata</taxon>
        <taxon>Euteleostomi</taxon>
        <taxon>Mammalia</taxon>
        <taxon>Eutheria</taxon>
        <taxon>Euarchontoglires</taxon>
        <taxon>Glires</taxon>
        <taxon>Rodentia</taxon>
        <taxon>Myomorpha</taxon>
        <taxon>Muroidea</taxon>
        <taxon>Cricetidae</taxon>
        <taxon>Cricetinae</taxon>
        <taxon>Cricetulus</taxon>
    </lineage>
</organism>
<proteinExistence type="predicted"/>
<name>A0A8C2QCX9_CRIGR</name>
<evidence type="ECO:0000313" key="1">
    <source>
        <dbReference type="Ensembl" id="ENSCGRP00001002392.1"/>
    </source>
</evidence>